<dbReference type="InterPro" id="IPR056632">
    <property type="entry name" value="DUF7730"/>
</dbReference>
<comment type="caution">
    <text evidence="3">The sequence shown here is derived from an EMBL/GenBank/DDBJ whole genome shotgun (WGS) entry which is preliminary data.</text>
</comment>
<gene>
    <name evidence="3" type="ORF">OHK93_005143</name>
</gene>
<protein>
    <recommendedName>
        <fullName evidence="2">DUF7730 domain-containing protein</fullName>
    </recommendedName>
</protein>
<accession>A0AA43QZY9</accession>
<feature type="region of interest" description="Disordered" evidence="1">
    <location>
        <begin position="188"/>
        <end position="226"/>
    </location>
</feature>
<dbReference type="PANTHER" id="PTHR38790">
    <property type="entry name" value="2EXR DOMAIN-CONTAINING PROTEIN-RELATED"/>
    <property type="match status" value="1"/>
</dbReference>
<dbReference type="Proteomes" id="UP001161017">
    <property type="component" value="Unassembled WGS sequence"/>
</dbReference>
<dbReference type="AlphaFoldDB" id="A0AA43QZY9"/>
<feature type="compositionally biased region" description="Polar residues" evidence="1">
    <location>
        <begin position="108"/>
        <end position="129"/>
    </location>
</feature>
<dbReference type="Pfam" id="PF24864">
    <property type="entry name" value="DUF7730"/>
    <property type="match status" value="1"/>
</dbReference>
<feature type="compositionally biased region" description="Basic and acidic residues" evidence="1">
    <location>
        <begin position="21"/>
        <end position="41"/>
    </location>
</feature>
<keyword evidence="4" id="KW-1185">Reference proteome</keyword>
<evidence type="ECO:0000313" key="3">
    <source>
        <dbReference type="EMBL" id="MDI1493355.1"/>
    </source>
</evidence>
<feature type="compositionally biased region" description="Basic residues" evidence="1">
    <location>
        <begin position="1"/>
        <end position="10"/>
    </location>
</feature>
<evidence type="ECO:0000256" key="1">
    <source>
        <dbReference type="SAM" id="MobiDB-lite"/>
    </source>
</evidence>
<evidence type="ECO:0000259" key="2">
    <source>
        <dbReference type="Pfam" id="PF24864"/>
    </source>
</evidence>
<proteinExistence type="predicted"/>
<dbReference type="EMBL" id="JAPUFD010000025">
    <property type="protein sequence ID" value="MDI1493355.1"/>
    <property type="molecule type" value="Genomic_DNA"/>
</dbReference>
<sequence length="436" mass="49993">MGKQKQKQKQKQVSSAPTKTDLAKRKEIEKLNTKTKAEPKPKMFANSVYRPQPGYPRPEPRAPAQQYFPINSPTATVSAQTGGGSEPPRLLVRDTRRDGRPLVKDPIPSSSSRPQNGLITQKESTSPNHAHQGLSLVESNYGSNFRAKGYFPFLELPGELRNKIYHHCITARYFSITWLKRSKGQPRGLIYRRPTDPKGHGEAPKTRPDIHESRLATRHPNRANSDVHRRRRVMEMIYGQKRSPIAMLWVCRAMYPEASSAFYGKCSFGFDQLSCLRYFLQNLSVANTRSITNLCIKHHAYGHPYLLANEKWKKKADGAFEELCSQITTSCTSLTHLRLDLNYHRCPIRFGPVAEALYGDFTEQWMVALWNFDQAILETLRLRVYSDVVEDEVLEVASHELRRELLGPRWDEKKQARCDPFGFPFVKKAKVLRIVD</sequence>
<reference evidence="3" key="1">
    <citation type="journal article" date="2023" name="Genome Biol. Evol.">
        <title>First Whole Genome Sequence and Flow Cytometry Genome Size Data for the Lichen-Forming Fungus Ramalina farinacea (Ascomycota).</title>
        <authorList>
            <person name="Llewellyn T."/>
            <person name="Mian S."/>
            <person name="Hill R."/>
            <person name="Leitch I.J."/>
            <person name="Gaya E."/>
        </authorList>
    </citation>
    <scope>NUCLEOTIDE SEQUENCE</scope>
    <source>
        <strain evidence="3">LIQ254RAFAR</strain>
    </source>
</reference>
<feature type="domain" description="DUF7730" evidence="2">
    <location>
        <begin position="153"/>
        <end position="341"/>
    </location>
</feature>
<feature type="region of interest" description="Disordered" evidence="1">
    <location>
        <begin position="1"/>
        <end position="130"/>
    </location>
</feature>
<feature type="compositionally biased region" description="Polar residues" evidence="1">
    <location>
        <begin position="68"/>
        <end position="80"/>
    </location>
</feature>
<organism evidence="3 4">
    <name type="scientific">Ramalina farinacea</name>
    <dbReference type="NCBI Taxonomy" id="258253"/>
    <lineage>
        <taxon>Eukaryota</taxon>
        <taxon>Fungi</taxon>
        <taxon>Dikarya</taxon>
        <taxon>Ascomycota</taxon>
        <taxon>Pezizomycotina</taxon>
        <taxon>Lecanoromycetes</taxon>
        <taxon>OSLEUM clade</taxon>
        <taxon>Lecanoromycetidae</taxon>
        <taxon>Lecanorales</taxon>
        <taxon>Lecanorineae</taxon>
        <taxon>Ramalinaceae</taxon>
        <taxon>Ramalina</taxon>
    </lineage>
</organism>
<feature type="compositionally biased region" description="Basic and acidic residues" evidence="1">
    <location>
        <begin position="193"/>
        <end position="215"/>
    </location>
</feature>
<feature type="compositionally biased region" description="Basic and acidic residues" evidence="1">
    <location>
        <begin position="91"/>
        <end position="103"/>
    </location>
</feature>
<name>A0AA43QZY9_9LECA</name>
<evidence type="ECO:0000313" key="4">
    <source>
        <dbReference type="Proteomes" id="UP001161017"/>
    </source>
</evidence>